<feature type="transmembrane region" description="Helical" evidence="6">
    <location>
        <begin position="257"/>
        <end position="277"/>
    </location>
</feature>
<dbReference type="InterPro" id="IPR050833">
    <property type="entry name" value="Poly_Biosynth_Transport"/>
</dbReference>
<dbReference type="AlphaFoldDB" id="A0A1U9K5D5"/>
<dbReference type="RefSeq" id="WP_228441520.1">
    <property type="nucleotide sequence ID" value="NZ_CP019699.1"/>
</dbReference>
<comment type="subcellular location">
    <subcellularLocation>
        <location evidence="1">Cell membrane</location>
        <topology evidence="1">Multi-pass membrane protein</topology>
    </subcellularLocation>
</comment>
<dbReference type="InterPro" id="IPR002797">
    <property type="entry name" value="Polysacc_synth"/>
</dbReference>
<dbReference type="InterPro" id="IPR014249">
    <property type="entry name" value="Spore_V_B"/>
</dbReference>
<feature type="transmembrane region" description="Helical" evidence="6">
    <location>
        <begin position="186"/>
        <end position="206"/>
    </location>
</feature>
<feature type="transmembrane region" description="Helical" evidence="6">
    <location>
        <begin position="420"/>
        <end position="442"/>
    </location>
</feature>
<dbReference type="Pfam" id="PF01943">
    <property type="entry name" value="Polysacc_synt"/>
    <property type="match status" value="1"/>
</dbReference>
<dbReference type="GO" id="GO:0005886">
    <property type="term" value="C:plasma membrane"/>
    <property type="evidence" value="ECO:0007669"/>
    <property type="project" value="UniProtKB-SubCell"/>
</dbReference>
<feature type="transmembrane region" description="Helical" evidence="6">
    <location>
        <begin position="478"/>
        <end position="500"/>
    </location>
</feature>
<evidence type="ECO:0000256" key="4">
    <source>
        <dbReference type="ARBA" id="ARBA00022989"/>
    </source>
</evidence>
<dbReference type="EMBL" id="CP019699">
    <property type="protein sequence ID" value="AQS55220.1"/>
    <property type="molecule type" value="Genomic_DNA"/>
</dbReference>
<sequence>MSKQTFMQGTLILVVSGLINKVLGFIYRISLTRLIGDEGIGLFQMAFPILTLVITLATLGLNVAISKHVSEAEALHDESRIRSILLVSMGIVLITSFVLVTFMVVSAPLIARYALTDQRAIYALMGIAPTIPIVAAAHIFRGYFQGRQNMFPSSAASVIEQVVRIFTVLFFASLLMPYGVEFAAAGGMIGMVVGEFAGLCLMLYHFKKDPSRPLFRHPPAFVRNLPLAQTVRGLFRISMPVTASRLVGHVTYAFEPILVAQSLALAGIATGVATSLYGQLAGMVIPLVYFPSFLTHALSVSLVPAISEAAAVNNDRAVYWRLKQSFRLSLIVGAPAAAVMTVMAEPLCVLIYGNAEAGRLMQLMAPFTLLWYLQGPFAAVLQGLDRAKDAMRNSIIGSVVKSGLIFILGSQPALGIDGVVIAMNTGIVIVTLLHMVSITRLVSFTFDIREIAKVLLAMLITGWICYFSMAVWFEGNSIWWTVPLTLLISGGVYCGCVLFLRLLVQDDVIHIPVVGKYLALLLPKRY</sequence>
<dbReference type="Proteomes" id="UP000188603">
    <property type="component" value="Chromosome"/>
</dbReference>
<feature type="transmembrane region" description="Helical" evidence="6">
    <location>
        <begin position="454"/>
        <end position="472"/>
    </location>
</feature>
<dbReference type="PANTHER" id="PTHR30250:SF24">
    <property type="entry name" value="STAGE V SPORULATION PROTEIN B"/>
    <property type="match status" value="1"/>
</dbReference>
<organism evidence="7 8">
    <name type="scientific">Novibacillus thermophilus</name>
    <dbReference type="NCBI Taxonomy" id="1471761"/>
    <lineage>
        <taxon>Bacteria</taxon>
        <taxon>Bacillati</taxon>
        <taxon>Bacillota</taxon>
        <taxon>Bacilli</taxon>
        <taxon>Bacillales</taxon>
        <taxon>Thermoactinomycetaceae</taxon>
        <taxon>Novibacillus</taxon>
    </lineage>
</organism>
<feature type="transmembrane region" description="Helical" evidence="6">
    <location>
        <begin position="395"/>
        <end position="414"/>
    </location>
</feature>
<accession>A0A1U9K5D5</accession>
<keyword evidence="2" id="KW-1003">Cell membrane</keyword>
<dbReference type="KEGG" id="ntr:B0W44_04945"/>
<proteinExistence type="predicted"/>
<feature type="transmembrane region" description="Helical" evidence="6">
    <location>
        <begin position="120"/>
        <end position="140"/>
    </location>
</feature>
<keyword evidence="5 6" id="KW-0472">Membrane</keyword>
<evidence type="ECO:0000256" key="3">
    <source>
        <dbReference type="ARBA" id="ARBA00022692"/>
    </source>
</evidence>
<feature type="transmembrane region" description="Helical" evidence="6">
    <location>
        <begin position="283"/>
        <end position="307"/>
    </location>
</feature>
<feature type="transmembrane region" description="Helical" evidence="6">
    <location>
        <begin position="40"/>
        <end position="63"/>
    </location>
</feature>
<name>A0A1U9K5D5_9BACL</name>
<feature type="transmembrane region" description="Helical" evidence="6">
    <location>
        <begin position="328"/>
        <end position="352"/>
    </location>
</feature>
<dbReference type="PIRSF" id="PIRSF038958">
    <property type="entry name" value="PG_synth_SpoVB"/>
    <property type="match status" value="1"/>
</dbReference>
<dbReference type="InterPro" id="IPR024923">
    <property type="entry name" value="PG_synth_SpoVB"/>
</dbReference>
<dbReference type="CDD" id="cd13124">
    <property type="entry name" value="MATE_SpoVB_like"/>
    <property type="match status" value="1"/>
</dbReference>
<evidence type="ECO:0000313" key="8">
    <source>
        <dbReference type="Proteomes" id="UP000188603"/>
    </source>
</evidence>
<feature type="transmembrane region" description="Helical" evidence="6">
    <location>
        <begin position="84"/>
        <end position="114"/>
    </location>
</feature>
<evidence type="ECO:0000313" key="7">
    <source>
        <dbReference type="EMBL" id="AQS55220.1"/>
    </source>
</evidence>
<reference evidence="7 8" key="1">
    <citation type="journal article" date="2015" name="Int. J. Syst. Evol. Microbiol.">
        <title>Novibacillus thermophilus gen. nov., sp. nov., a Gram-staining-negative and moderately thermophilic member of the family Thermoactinomycetaceae.</title>
        <authorList>
            <person name="Yang G."/>
            <person name="Chen J."/>
            <person name="Zhou S."/>
        </authorList>
    </citation>
    <scope>NUCLEOTIDE SEQUENCE [LARGE SCALE GENOMIC DNA]</scope>
    <source>
        <strain evidence="7 8">SG-1</strain>
    </source>
</reference>
<feature type="transmembrane region" description="Helical" evidence="6">
    <location>
        <begin position="161"/>
        <end position="180"/>
    </location>
</feature>
<gene>
    <name evidence="7" type="ORF">B0W44_04945</name>
</gene>
<evidence type="ECO:0000256" key="2">
    <source>
        <dbReference type="ARBA" id="ARBA00022475"/>
    </source>
</evidence>
<feature type="transmembrane region" description="Helical" evidence="6">
    <location>
        <begin position="364"/>
        <end position="383"/>
    </location>
</feature>
<dbReference type="NCBIfam" id="TIGR02900">
    <property type="entry name" value="spore_V_B"/>
    <property type="match status" value="1"/>
</dbReference>
<keyword evidence="8" id="KW-1185">Reference proteome</keyword>
<keyword evidence="4 6" id="KW-1133">Transmembrane helix</keyword>
<dbReference type="PANTHER" id="PTHR30250">
    <property type="entry name" value="PST FAMILY PREDICTED COLANIC ACID TRANSPORTER"/>
    <property type="match status" value="1"/>
</dbReference>
<keyword evidence="3 6" id="KW-0812">Transmembrane</keyword>
<evidence type="ECO:0000256" key="6">
    <source>
        <dbReference type="SAM" id="Phobius"/>
    </source>
</evidence>
<protein>
    <submittedName>
        <fullName evidence="7">Stage V sporulation protein B</fullName>
    </submittedName>
</protein>
<evidence type="ECO:0000256" key="5">
    <source>
        <dbReference type="ARBA" id="ARBA00023136"/>
    </source>
</evidence>
<evidence type="ECO:0000256" key="1">
    <source>
        <dbReference type="ARBA" id="ARBA00004651"/>
    </source>
</evidence>
<dbReference type="STRING" id="1471761.B0W44_04945"/>